<gene>
    <name evidence="8" type="ORF">RS24_00233</name>
</gene>
<feature type="transmembrane region" description="Helical" evidence="6">
    <location>
        <begin position="407"/>
        <end position="430"/>
    </location>
</feature>
<dbReference type="AlphaFoldDB" id="U2WUT9"/>
<evidence type="ECO:0000313" key="9">
    <source>
        <dbReference type="Proteomes" id="UP000016762"/>
    </source>
</evidence>
<keyword evidence="5 6" id="KW-0472">Membrane</keyword>
<keyword evidence="4 6" id="KW-1133">Transmembrane helix</keyword>
<dbReference type="Pfam" id="PF03772">
    <property type="entry name" value="Competence"/>
    <property type="match status" value="1"/>
</dbReference>
<dbReference type="OrthoDB" id="9790149at2"/>
<evidence type="ECO:0000256" key="3">
    <source>
        <dbReference type="ARBA" id="ARBA00022692"/>
    </source>
</evidence>
<sequence length="654" mass="72653">MLVQLAALGVGILLSVRQPDQIYRYLGLSLIIVSAGFLFAQIKTSRVDSPFLKYPITADMVALVEWQEKRVNGSLFILKVLKADKIHPRYRPHRVRVYGKHSFLEETQPGCEILLRVQLRPNEFAIWPEVYEPLFVSHFHQEGAVGFIREFKSVDCKSIENPTAEISRSERFSFWLAQKRLALSHRITTTMSPSAGGIAAALITGVRGQIKPADRETLRHTGLAHMLAISGMHMAMFAGTVYALLGVMLAFIPVLVQTHNTRIFRVLIAWSFRLFYLFISGRMVATQRAFIMMSLVFLAIILGRAALTMRNVALAAMVVLLLAPQSVMQASFQMSFSAVVALVAFYEVYGRGRLMPWPKRRIGLVEKNIRLIWLYFIALFMTSIIAGLTTGYVGIIHFNLIGNHGLLANLLAMPILGVVIMPAAMAGLIAMPFGLEQTPLMVMLWGIEKALMAANWCLTLPAPVSYIAASAKLALPLFGIALVWLCLVKSKLRHAAWPVLLAVSLMMGQGKKPDLMINGNASYVAARQLDGSLVIISKIKNSFVPSRWLLSDGDDRKAKGVQRICTHPVCYISLKDKRLAVIYENAGIAQACIKADIVILAIVNKKKLFCPLVFHRGMSKPGETLFYEFNAGDDVPTHFAGGIKTKKGFGWIRR</sequence>
<comment type="caution">
    <text evidence="8">The sequence shown here is derived from an EMBL/GenBank/DDBJ whole genome shotgun (WGS) entry which is preliminary data.</text>
</comment>
<dbReference type="STRING" id="1397666.RS24_00233"/>
<dbReference type="NCBIfam" id="TIGR00360">
    <property type="entry name" value="ComEC_N-term"/>
    <property type="match status" value="1"/>
</dbReference>
<evidence type="ECO:0000256" key="5">
    <source>
        <dbReference type="ARBA" id="ARBA00023136"/>
    </source>
</evidence>
<dbReference type="PANTHER" id="PTHR30619:SF1">
    <property type="entry name" value="RECOMBINATION PROTEIN 2"/>
    <property type="match status" value="1"/>
</dbReference>
<dbReference type="EC" id="3.1.3.27" evidence="8"/>
<organism evidence="8 9">
    <name type="scientific">Candidatus Micropelagius thuwalensis</name>
    <dbReference type="NCBI Taxonomy" id="1397666"/>
    <lineage>
        <taxon>Bacteria</taxon>
        <taxon>Pseudomonadati</taxon>
        <taxon>Pseudomonadota</taxon>
        <taxon>Alphaproteobacteria</taxon>
        <taxon>PS1 clade</taxon>
        <taxon>Candidatus Micropelagius</taxon>
    </lineage>
</organism>
<keyword evidence="8" id="KW-0378">Hydrolase</keyword>
<dbReference type="RefSeq" id="WP_021776318.1">
    <property type="nucleotide sequence ID" value="NZ_AWXE01000001.1"/>
</dbReference>
<feature type="domain" description="ComEC/Rec2-related protein" evidence="7">
    <location>
        <begin position="202"/>
        <end position="490"/>
    </location>
</feature>
<dbReference type="InterPro" id="IPR004477">
    <property type="entry name" value="ComEC_N"/>
</dbReference>
<evidence type="ECO:0000256" key="4">
    <source>
        <dbReference type="ARBA" id="ARBA00022989"/>
    </source>
</evidence>
<keyword evidence="2" id="KW-1003">Cell membrane</keyword>
<evidence type="ECO:0000259" key="7">
    <source>
        <dbReference type="Pfam" id="PF03772"/>
    </source>
</evidence>
<name>U2WUT9_9PROT</name>
<dbReference type="GO" id="GO:0008962">
    <property type="term" value="F:phosphatidylglycerophosphatase activity"/>
    <property type="evidence" value="ECO:0007669"/>
    <property type="project" value="UniProtKB-EC"/>
</dbReference>
<keyword evidence="3 6" id="KW-0812">Transmembrane</keyword>
<feature type="transmembrane region" description="Helical" evidence="6">
    <location>
        <begin position="442"/>
        <end position="461"/>
    </location>
</feature>
<feature type="transmembrane region" description="Helical" evidence="6">
    <location>
        <begin position="371"/>
        <end position="395"/>
    </location>
</feature>
<dbReference type="EMBL" id="AWXE01000001">
    <property type="protein sequence ID" value="ERL47300.1"/>
    <property type="molecule type" value="Genomic_DNA"/>
</dbReference>
<comment type="subcellular location">
    <subcellularLocation>
        <location evidence="1">Cell membrane</location>
        <topology evidence="1">Multi-pass membrane protein</topology>
    </subcellularLocation>
</comment>
<feature type="transmembrane region" description="Helical" evidence="6">
    <location>
        <begin position="291"/>
        <end position="324"/>
    </location>
</feature>
<evidence type="ECO:0000256" key="6">
    <source>
        <dbReference type="SAM" id="Phobius"/>
    </source>
</evidence>
<dbReference type="Proteomes" id="UP000016762">
    <property type="component" value="Unassembled WGS sequence"/>
</dbReference>
<protein>
    <submittedName>
        <fullName evidence="8">Phosphatidylglycerophosphatase A protein</fullName>
        <ecNumber evidence="8">3.1.3.27</ecNumber>
    </submittedName>
</protein>
<feature type="transmembrane region" description="Helical" evidence="6">
    <location>
        <begin position="467"/>
        <end position="487"/>
    </location>
</feature>
<evidence type="ECO:0000313" key="8">
    <source>
        <dbReference type="EMBL" id="ERL47300.1"/>
    </source>
</evidence>
<feature type="transmembrane region" description="Helical" evidence="6">
    <location>
        <begin position="235"/>
        <end position="256"/>
    </location>
</feature>
<accession>U2WUT9</accession>
<dbReference type="InterPro" id="IPR052159">
    <property type="entry name" value="Competence_DNA_uptake"/>
</dbReference>
<evidence type="ECO:0000256" key="1">
    <source>
        <dbReference type="ARBA" id="ARBA00004651"/>
    </source>
</evidence>
<keyword evidence="9" id="KW-1185">Reference proteome</keyword>
<feature type="transmembrane region" description="Helical" evidence="6">
    <location>
        <begin position="262"/>
        <end position="279"/>
    </location>
</feature>
<evidence type="ECO:0000256" key="2">
    <source>
        <dbReference type="ARBA" id="ARBA00022475"/>
    </source>
</evidence>
<reference evidence="8 9" key="1">
    <citation type="journal article" date="2014" name="FEMS Microbiol. Ecol.">
        <title>Genomic differentiation among two strains of the PS1 clade isolated from geographically separated marine habitats.</title>
        <authorList>
            <person name="Jimenez-Infante F."/>
            <person name="Ngugi D.K."/>
            <person name="Alam I."/>
            <person name="Rashid M."/>
            <person name="Baalawi W."/>
            <person name="Kamau A.A."/>
            <person name="Bajic V.B."/>
            <person name="Stingl U."/>
        </authorList>
    </citation>
    <scope>NUCLEOTIDE SEQUENCE [LARGE SCALE GENOMIC DNA]</scope>
    <source>
        <strain evidence="8 9">RS24</strain>
    </source>
</reference>
<dbReference type="PANTHER" id="PTHR30619">
    <property type="entry name" value="DNA INTERNALIZATION/COMPETENCE PROTEIN COMEC/REC2"/>
    <property type="match status" value="1"/>
</dbReference>
<proteinExistence type="predicted"/>
<dbReference type="eggNOG" id="COG0658">
    <property type="taxonomic scope" value="Bacteria"/>
</dbReference>
<feature type="transmembrane region" description="Helical" evidence="6">
    <location>
        <begin position="330"/>
        <end position="350"/>
    </location>
</feature>
<dbReference type="GO" id="GO:0005886">
    <property type="term" value="C:plasma membrane"/>
    <property type="evidence" value="ECO:0007669"/>
    <property type="project" value="UniProtKB-SubCell"/>
</dbReference>